<dbReference type="EMBL" id="SNYS01000005">
    <property type="protein sequence ID" value="TDQ71084.1"/>
    <property type="molecule type" value="Genomic_DNA"/>
</dbReference>
<sequence length="250" mass="28269">MITKEIIQSETEEFIEDYCRRNNISRIWQTPLIRYADAFHPEIRALQTIVIENHRMPEEILSDPTVILAYYLPFIPGVAKSNIGGGLASECWAKAYQETYKLSKELNNRLIQLITDAGHRAAFPADASSFDENVLKSRWSHRHIAKVAGLGTFGINQMLITENGCCGRYYTIVTDLPFEANAPLQEENCLYKSKEKCGVCVKHCFSGALTTERFDRHKCYETTLRNAAIYDGSEICGKCVVGLPCSFKKP</sequence>
<organism evidence="1 2">
    <name type="scientific">Methanimicrococcus blatticola</name>
    <dbReference type="NCBI Taxonomy" id="91560"/>
    <lineage>
        <taxon>Archaea</taxon>
        <taxon>Methanobacteriati</taxon>
        <taxon>Methanobacteriota</taxon>
        <taxon>Stenosarchaea group</taxon>
        <taxon>Methanomicrobia</taxon>
        <taxon>Methanosarcinales</taxon>
        <taxon>Methanosarcinaceae</taxon>
        <taxon>Methanimicrococcus</taxon>
    </lineage>
</organism>
<dbReference type="PANTHER" id="PTHR42827:SF1">
    <property type="entry name" value="IRON-SULFUR CLUSTER-BINDING PROTEIN"/>
    <property type="match status" value="1"/>
</dbReference>
<evidence type="ECO:0000313" key="1">
    <source>
        <dbReference type="EMBL" id="TDQ71084.1"/>
    </source>
</evidence>
<comment type="caution">
    <text evidence="1">The sequence shown here is derived from an EMBL/GenBank/DDBJ whole genome shotgun (WGS) entry which is preliminary data.</text>
</comment>
<evidence type="ECO:0000313" key="2">
    <source>
        <dbReference type="Proteomes" id="UP000294855"/>
    </source>
</evidence>
<name>A0A484F5Z0_9EURY</name>
<dbReference type="AlphaFoldDB" id="A0A484F5Z0"/>
<dbReference type="PANTHER" id="PTHR42827">
    <property type="entry name" value="IRON-SULFUR CLUSTER-BINDING PROTEIN-RELATED"/>
    <property type="match status" value="1"/>
</dbReference>
<dbReference type="OrthoDB" id="23478at2157"/>
<proteinExistence type="predicted"/>
<protein>
    <submittedName>
        <fullName evidence="1">Epoxyqueuosine reductase QueG</fullName>
    </submittedName>
</protein>
<dbReference type="Proteomes" id="UP000294855">
    <property type="component" value="Unassembled WGS sequence"/>
</dbReference>
<keyword evidence="2" id="KW-1185">Reference proteome</keyword>
<accession>A0A484F5Z0</accession>
<reference evidence="1 2" key="1">
    <citation type="submission" date="2019-03" db="EMBL/GenBank/DDBJ databases">
        <title>Genomic Encyclopedia of Type Strains, Phase IV (KMG-IV): sequencing the most valuable type-strain genomes for metagenomic binning, comparative biology and taxonomic classification.</title>
        <authorList>
            <person name="Goeker M."/>
        </authorList>
    </citation>
    <scope>NUCLEOTIDE SEQUENCE [LARGE SCALE GENOMIC DNA]</scope>
    <source>
        <strain evidence="1 2">DSM 13328</strain>
    </source>
</reference>
<gene>
    <name evidence="1" type="ORF">C7391_0183</name>
</gene>
<dbReference type="RefSeq" id="WP_133516666.1">
    <property type="nucleotide sequence ID" value="NZ_JAHDUW010000001.1"/>
</dbReference>